<gene>
    <name evidence="4" type="primary">JID1</name>
    <name evidence="4" type="ORF">LTR09_004011</name>
</gene>
<keyword evidence="1" id="KW-0143">Chaperone</keyword>
<dbReference type="CDD" id="cd06257">
    <property type="entry name" value="DnaJ"/>
    <property type="match status" value="1"/>
</dbReference>
<dbReference type="InterPro" id="IPR018253">
    <property type="entry name" value="DnaJ_domain_CS"/>
</dbReference>
<dbReference type="Proteomes" id="UP001271007">
    <property type="component" value="Unassembled WGS sequence"/>
</dbReference>
<sequence>MLTKYPSLLLATYNSFYALPSTLSATASSTSSKRKRTTGTRQCQHCQNAPRPSRTYATIASNDNTDHGTTHPEQASQHAWPKPLEGQQHPTPYQIFHMKHNAIYTKARFYHLVKQYHPDRTPSSRNHVSVSHAIKMERYRLIVAANDILSDPTKRSAYDRFGAGWNGRAPIPSQRNRDDPAGPFSQNWNSNPSDPIWRNATWEDWERFYHARAKANGAAGDGVHNPNRTGLYLQNSYFLVVVMVLALMGSTANYSRATTEGQYFVEQRDAVHDKAAKELRKVRQEALHSGTKEDRVQWFLRNREATMGLPGSDVETLREEKVDRLLPDREVCRSEEVKDQD</sequence>
<feature type="region of interest" description="Disordered" evidence="2">
    <location>
        <begin position="165"/>
        <end position="192"/>
    </location>
</feature>
<evidence type="ECO:0000313" key="5">
    <source>
        <dbReference type="Proteomes" id="UP001271007"/>
    </source>
</evidence>
<keyword evidence="5" id="KW-1185">Reference proteome</keyword>
<dbReference type="InterPro" id="IPR036869">
    <property type="entry name" value="J_dom_sf"/>
</dbReference>
<dbReference type="PANTHER" id="PTHR44145:SF3">
    <property type="entry name" value="DNAJ HOMOLOG SUBFAMILY A MEMBER 3, MITOCHONDRIAL"/>
    <property type="match status" value="1"/>
</dbReference>
<dbReference type="InterPro" id="IPR001623">
    <property type="entry name" value="DnaJ_domain"/>
</dbReference>
<dbReference type="SUPFAM" id="SSF46565">
    <property type="entry name" value="Chaperone J-domain"/>
    <property type="match status" value="1"/>
</dbReference>
<organism evidence="4 5">
    <name type="scientific">Extremus antarcticus</name>
    <dbReference type="NCBI Taxonomy" id="702011"/>
    <lineage>
        <taxon>Eukaryota</taxon>
        <taxon>Fungi</taxon>
        <taxon>Dikarya</taxon>
        <taxon>Ascomycota</taxon>
        <taxon>Pezizomycotina</taxon>
        <taxon>Dothideomycetes</taxon>
        <taxon>Dothideomycetidae</taxon>
        <taxon>Mycosphaerellales</taxon>
        <taxon>Extremaceae</taxon>
        <taxon>Extremus</taxon>
    </lineage>
</organism>
<dbReference type="PANTHER" id="PTHR44145">
    <property type="entry name" value="DNAJ HOMOLOG SUBFAMILY A MEMBER 3, MITOCHONDRIAL"/>
    <property type="match status" value="1"/>
</dbReference>
<evidence type="ECO:0000256" key="1">
    <source>
        <dbReference type="ARBA" id="ARBA00023186"/>
    </source>
</evidence>
<proteinExistence type="predicted"/>
<protein>
    <submittedName>
        <fullName evidence="4">J domain-containing protein 1</fullName>
    </submittedName>
</protein>
<feature type="domain" description="J" evidence="3">
    <location>
        <begin position="91"/>
        <end position="162"/>
    </location>
</feature>
<reference evidence="4" key="1">
    <citation type="submission" date="2023-04" db="EMBL/GenBank/DDBJ databases">
        <title>Black Yeasts Isolated from many extreme environments.</title>
        <authorList>
            <person name="Coleine C."/>
            <person name="Stajich J.E."/>
            <person name="Selbmann L."/>
        </authorList>
    </citation>
    <scope>NUCLEOTIDE SEQUENCE</scope>
    <source>
        <strain evidence="4">CCFEE 5312</strain>
    </source>
</reference>
<evidence type="ECO:0000259" key="3">
    <source>
        <dbReference type="PROSITE" id="PS50076"/>
    </source>
</evidence>
<feature type="region of interest" description="Disordered" evidence="2">
    <location>
        <begin position="24"/>
        <end position="90"/>
    </location>
</feature>
<dbReference type="PRINTS" id="PR00625">
    <property type="entry name" value="JDOMAIN"/>
</dbReference>
<dbReference type="AlphaFoldDB" id="A0AAJ0G9W0"/>
<name>A0AAJ0G9W0_9PEZI</name>
<dbReference type="PROSITE" id="PS50076">
    <property type="entry name" value="DNAJ_2"/>
    <property type="match status" value="1"/>
</dbReference>
<accession>A0AAJ0G9W0</accession>
<comment type="caution">
    <text evidence="4">The sequence shown here is derived from an EMBL/GenBank/DDBJ whole genome shotgun (WGS) entry which is preliminary data.</text>
</comment>
<dbReference type="PROSITE" id="PS00636">
    <property type="entry name" value="DNAJ_1"/>
    <property type="match status" value="1"/>
</dbReference>
<dbReference type="InterPro" id="IPR051938">
    <property type="entry name" value="Apopto_cytoskel_mod"/>
</dbReference>
<evidence type="ECO:0000256" key="2">
    <source>
        <dbReference type="SAM" id="MobiDB-lite"/>
    </source>
</evidence>
<dbReference type="Gene3D" id="1.10.287.110">
    <property type="entry name" value="DnaJ domain"/>
    <property type="match status" value="1"/>
</dbReference>
<dbReference type="EMBL" id="JAWDJX010000010">
    <property type="protein sequence ID" value="KAK3054853.1"/>
    <property type="molecule type" value="Genomic_DNA"/>
</dbReference>
<dbReference type="Pfam" id="PF00226">
    <property type="entry name" value="DnaJ"/>
    <property type="match status" value="1"/>
</dbReference>
<evidence type="ECO:0000313" key="4">
    <source>
        <dbReference type="EMBL" id="KAK3054853.1"/>
    </source>
</evidence>